<proteinExistence type="predicted"/>
<evidence type="ECO:0000256" key="1">
    <source>
        <dbReference type="ARBA" id="ARBA00023125"/>
    </source>
</evidence>
<dbReference type="InterPro" id="IPR011010">
    <property type="entry name" value="DNA_brk_join_enz"/>
</dbReference>
<sequence length="266" mass="30098">MAKIKKCSGENTSGKHEAWQLNFTDRHGKRHRKQYAKKREAEARLADLMTETGAGTYKEAAQKTNVAGIYRDYYEEMEKRNKGCESVVQAYLRSTKQHIDNWIDPKEESTVGFTKGIGNKTLSELMTAEVIKLRNEMRDASAGVVTTRRVLGTLSHILKYGVETDKIGINVAKGVISKRDEAGERVTPPMKAARAIILKKSDEKLALRTKFAASSGLRAYEQCALRWMHLDLKKAVSRSKRVWMHMVSLTRQSHLQGVALFQSARR</sequence>
<dbReference type="RefSeq" id="WP_157743381.1">
    <property type="nucleotide sequence ID" value="NZ_CP022603.1"/>
</dbReference>
<name>A0A248U8S8_9HYPH</name>
<evidence type="ECO:0008006" key="4">
    <source>
        <dbReference type="Google" id="ProtNLM"/>
    </source>
</evidence>
<protein>
    <recommendedName>
        <fullName evidence="4">Core-binding (CB) domain-containing protein</fullName>
    </recommendedName>
</protein>
<dbReference type="Gene3D" id="1.10.150.130">
    <property type="match status" value="1"/>
</dbReference>
<evidence type="ECO:0000313" key="2">
    <source>
        <dbReference type="EMBL" id="ASV83173.1"/>
    </source>
</evidence>
<dbReference type="KEGG" id="och:CES85_3951"/>
<keyword evidence="1" id="KW-0238">DNA-binding</keyword>
<dbReference type="EMBL" id="CP022603">
    <property type="protein sequence ID" value="ASV83173.1"/>
    <property type="molecule type" value="Genomic_DNA"/>
</dbReference>
<dbReference type="Proteomes" id="UP000215256">
    <property type="component" value="Chromosome 2"/>
</dbReference>
<dbReference type="AlphaFoldDB" id="A0A248U8S8"/>
<organism evidence="2 3">
    <name type="scientific">Ochrobactrum quorumnocens</name>
    <dbReference type="NCBI Taxonomy" id="271865"/>
    <lineage>
        <taxon>Bacteria</taxon>
        <taxon>Pseudomonadati</taxon>
        <taxon>Pseudomonadota</taxon>
        <taxon>Alphaproteobacteria</taxon>
        <taxon>Hyphomicrobiales</taxon>
        <taxon>Brucellaceae</taxon>
        <taxon>Brucella/Ochrobactrum group</taxon>
        <taxon>Ochrobactrum</taxon>
    </lineage>
</organism>
<evidence type="ECO:0000313" key="3">
    <source>
        <dbReference type="Proteomes" id="UP000215256"/>
    </source>
</evidence>
<dbReference type="OrthoDB" id="9785687at2"/>
<accession>A0A248U8S8</accession>
<dbReference type="SUPFAM" id="SSF56349">
    <property type="entry name" value="DNA breaking-rejoining enzymes"/>
    <property type="match status" value="1"/>
</dbReference>
<gene>
    <name evidence="2" type="ORF">CES85_3951</name>
</gene>
<dbReference type="GO" id="GO:0003677">
    <property type="term" value="F:DNA binding"/>
    <property type="evidence" value="ECO:0007669"/>
    <property type="project" value="UniProtKB-KW"/>
</dbReference>
<dbReference type="InterPro" id="IPR010998">
    <property type="entry name" value="Integrase_recombinase_N"/>
</dbReference>
<reference evidence="2 3" key="1">
    <citation type="submission" date="2017-07" db="EMBL/GenBank/DDBJ databases">
        <title>Phylogenetic study on the rhizospheric bacterium Ochrobactrum sp. A44.</title>
        <authorList>
            <person name="Krzyzanowska D.M."/>
            <person name="Ossowicki A."/>
            <person name="Rajewska M."/>
            <person name="Maciag T."/>
            <person name="Kaczynski Z."/>
            <person name="Czerwicka M."/>
            <person name="Jafra S."/>
        </authorList>
    </citation>
    <scope>NUCLEOTIDE SEQUENCE [LARGE SCALE GENOMIC DNA]</scope>
    <source>
        <strain evidence="2 3">A44</strain>
    </source>
</reference>